<keyword evidence="3" id="KW-1185">Reference proteome</keyword>
<name>A0A4U0EVL2_9FLAO</name>
<dbReference type="RefSeq" id="WP_136842826.1">
    <property type="nucleotide sequence ID" value="NZ_SUPL01000004.1"/>
</dbReference>
<dbReference type="AlphaFoldDB" id="A0A4U0EVL2"/>
<dbReference type="GO" id="GO:0016787">
    <property type="term" value="F:hydrolase activity"/>
    <property type="evidence" value="ECO:0007669"/>
    <property type="project" value="UniProtKB-KW"/>
</dbReference>
<keyword evidence="2" id="KW-0378">Hydrolase</keyword>
<dbReference type="SUPFAM" id="SSF53474">
    <property type="entry name" value="alpha/beta-Hydrolases"/>
    <property type="match status" value="1"/>
</dbReference>
<comment type="caution">
    <text evidence="2">The sequence shown here is derived from an EMBL/GenBank/DDBJ whole genome shotgun (WGS) entry which is preliminary data.</text>
</comment>
<organism evidence="2 3">
    <name type="scientific">Pontimicrobium aquaticum</name>
    <dbReference type="NCBI Taxonomy" id="2565367"/>
    <lineage>
        <taxon>Bacteria</taxon>
        <taxon>Pseudomonadati</taxon>
        <taxon>Bacteroidota</taxon>
        <taxon>Flavobacteriia</taxon>
        <taxon>Flavobacteriales</taxon>
        <taxon>Flavobacteriaceae</taxon>
        <taxon>Pontimicrobium</taxon>
    </lineage>
</organism>
<feature type="domain" description="Dienelactone hydrolase" evidence="1">
    <location>
        <begin position="52"/>
        <end position="198"/>
    </location>
</feature>
<sequence>MNTIKTYKEIDIPIGVIHVKGNLRQAQNSKGLILFSHGSGSSRLSSRNNYVADILLHNGFSSLLFDLLTPQEDAIYENRFDIELLTDRLVSVTKWVKNNKDIKQLPLGYFGASTGAASALSAAAKLGKTISAVVSRGGRPDLAMNYLRQVKTPTLLLVGSNDGVVIELNKKAQANIPGVCELKIIEGATHLFSEPGKLDLVAKETSDWFDTYLIL</sequence>
<dbReference type="EMBL" id="SUPL01000004">
    <property type="protein sequence ID" value="TJY35778.1"/>
    <property type="molecule type" value="Genomic_DNA"/>
</dbReference>
<dbReference type="OrthoDB" id="9810066at2"/>
<evidence type="ECO:0000313" key="3">
    <source>
        <dbReference type="Proteomes" id="UP000307657"/>
    </source>
</evidence>
<dbReference type="InterPro" id="IPR029058">
    <property type="entry name" value="AB_hydrolase_fold"/>
</dbReference>
<reference evidence="2 3" key="1">
    <citation type="submission" date="2019-04" db="EMBL/GenBank/DDBJ databases">
        <title>Lacinutrix sp. nov., isolated from marine water.</title>
        <authorList>
            <person name="Kim W."/>
        </authorList>
    </citation>
    <scope>NUCLEOTIDE SEQUENCE [LARGE SCALE GENOMIC DNA]</scope>
    <source>
        <strain evidence="2 3">CAU 1491</strain>
    </source>
</reference>
<proteinExistence type="predicted"/>
<protein>
    <submittedName>
        <fullName evidence="2">Alpha/beta hydrolase</fullName>
    </submittedName>
</protein>
<dbReference type="Proteomes" id="UP000307657">
    <property type="component" value="Unassembled WGS sequence"/>
</dbReference>
<dbReference type="Pfam" id="PF01738">
    <property type="entry name" value="DLH"/>
    <property type="match status" value="1"/>
</dbReference>
<dbReference type="Gene3D" id="3.40.50.1820">
    <property type="entry name" value="alpha/beta hydrolase"/>
    <property type="match status" value="1"/>
</dbReference>
<gene>
    <name evidence="2" type="ORF">E5167_07865</name>
</gene>
<dbReference type="InterPro" id="IPR002925">
    <property type="entry name" value="Dienelactn_hydro"/>
</dbReference>
<evidence type="ECO:0000259" key="1">
    <source>
        <dbReference type="Pfam" id="PF01738"/>
    </source>
</evidence>
<evidence type="ECO:0000313" key="2">
    <source>
        <dbReference type="EMBL" id="TJY35778.1"/>
    </source>
</evidence>
<accession>A0A4U0EVL2</accession>